<feature type="transmembrane region" description="Helical" evidence="7">
    <location>
        <begin position="221"/>
        <end position="238"/>
    </location>
</feature>
<keyword evidence="5 7" id="KW-1133">Transmembrane helix</keyword>
<protein>
    <submittedName>
        <fullName evidence="9">Major facilitator superfamily domain-containing protein</fullName>
    </submittedName>
</protein>
<dbReference type="InterPro" id="IPR011701">
    <property type="entry name" value="MFS"/>
</dbReference>
<feature type="transmembrane region" description="Helical" evidence="7">
    <location>
        <begin position="491"/>
        <end position="510"/>
    </location>
</feature>
<dbReference type="GO" id="GO:0005886">
    <property type="term" value="C:plasma membrane"/>
    <property type="evidence" value="ECO:0007669"/>
    <property type="project" value="UniProtKB-SubCell"/>
</dbReference>
<evidence type="ECO:0000313" key="9">
    <source>
        <dbReference type="EMBL" id="KAJ7647982.1"/>
    </source>
</evidence>
<dbReference type="EMBL" id="JARKIF010000002">
    <property type="protein sequence ID" value="KAJ7647982.1"/>
    <property type="molecule type" value="Genomic_DNA"/>
</dbReference>
<dbReference type="PANTHER" id="PTHR23501">
    <property type="entry name" value="MAJOR FACILITATOR SUPERFAMILY"/>
    <property type="match status" value="1"/>
</dbReference>
<dbReference type="GO" id="GO:0022857">
    <property type="term" value="F:transmembrane transporter activity"/>
    <property type="evidence" value="ECO:0007669"/>
    <property type="project" value="InterPro"/>
</dbReference>
<evidence type="ECO:0000256" key="2">
    <source>
        <dbReference type="ARBA" id="ARBA00022448"/>
    </source>
</evidence>
<reference evidence="9" key="1">
    <citation type="submission" date="2023-03" db="EMBL/GenBank/DDBJ databases">
        <title>Massive genome expansion in bonnet fungi (Mycena s.s.) driven by repeated elements and novel gene families across ecological guilds.</title>
        <authorList>
            <consortium name="Lawrence Berkeley National Laboratory"/>
            <person name="Harder C.B."/>
            <person name="Miyauchi S."/>
            <person name="Viragh M."/>
            <person name="Kuo A."/>
            <person name="Thoen E."/>
            <person name="Andreopoulos B."/>
            <person name="Lu D."/>
            <person name="Skrede I."/>
            <person name="Drula E."/>
            <person name="Henrissat B."/>
            <person name="Morin E."/>
            <person name="Kohler A."/>
            <person name="Barry K."/>
            <person name="LaButti K."/>
            <person name="Morin E."/>
            <person name="Salamov A."/>
            <person name="Lipzen A."/>
            <person name="Mereny Z."/>
            <person name="Hegedus B."/>
            <person name="Baldrian P."/>
            <person name="Stursova M."/>
            <person name="Weitz H."/>
            <person name="Taylor A."/>
            <person name="Grigoriev I.V."/>
            <person name="Nagy L.G."/>
            <person name="Martin F."/>
            <person name="Kauserud H."/>
        </authorList>
    </citation>
    <scope>NUCLEOTIDE SEQUENCE</scope>
    <source>
        <strain evidence="9">9284</strain>
    </source>
</reference>
<dbReference type="FunFam" id="1.20.1720.10:FF:000004">
    <property type="entry name" value="EmrB/QacA family drug resistance transporter"/>
    <property type="match status" value="1"/>
</dbReference>
<dbReference type="PROSITE" id="PS50850">
    <property type="entry name" value="MFS"/>
    <property type="match status" value="1"/>
</dbReference>
<feature type="transmembrane region" description="Helical" evidence="7">
    <location>
        <begin position="288"/>
        <end position="312"/>
    </location>
</feature>
<feature type="transmembrane region" description="Helical" evidence="7">
    <location>
        <begin position="250"/>
        <end position="267"/>
    </location>
</feature>
<organism evidence="9 10">
    <name type="scientific">Roridomyces roridus</name>
    <dbReference type="NCBI Taxonomy" id="1738132"/>
    <lineage>
        <taxon>Eukaryota</taxon>
        <taxon>Fungi</taxon>
        <taxon>Dikarya</taxon>
        <taxon>Basidiomycota</taxon>
        <taxon>Agaricomycotina</taxon>
        <taxon>Agaricomycetes</taxon>
        <taxon>Agaricomycetidae</taxon>
        <taxon>Agaricales</taxon>
        <taxon>Marasmiineae</taxon>
        <taxon>Mycenaceae</taxon>
        <taxon>Roridomyces</taxon>
    </lineage>
</organism>
<evidence type="ECO:0000256" key="3">
    <source>
        <dbReference type="ARBA" id="ARBA00022475"/>
    </source>
</evidence>
<dbReference type="SUPFAM" id="SSF103473">
    <property type="entry name" value="MFS general substrate transporter"/>
    <property type="match status" value="1"/>
</dbReference>
<evidence type="ECO:0000256" key="5">
    <source>
        <dbReference type="ARBA" id="ARBA00022989"/>
    </source>
</evidence>
<evidence type="ECO:0000256" key="7">
    <source>
        <dbReference type="SAM" id="Phobius"/>
    </source>
</evidence>
<proteinExistence type="predicted"/>
<feature type="transmembrane region" description="Helical" evidence="7">
    <location>
        <begin position="377"/>
        <end position="400"/>
    </location>
</feature>
<feature type="non-terminal residue" evidence="9">
    <location>
        <position position="525"/>
    </location>
</feature>
<dbReference type="Gene3D" id="1.20.1250.20">
    <property type="entry name" value="MFS general substrate transporter like domains"/>
    <property type="match status" value="1"/>
</dbReference>
<dbReference type="PRINTS" id="PR01036">
    <property type="entry name" value="TCRTETB"/>
</dbReference>
<evidence type="ECO:0000256" key="1">
    <source>
        <dbReference type="ARBA" id="ARBA00004651"/>
    </source>
</evidence>
<gene>
    <name evidence="9" type="ORF">FB45DRAFT_782959</name>
</gene>
<comment type="subcellular location">
    <subcellularLocation>
        <location evidence="1">Cell membrane</location>
        <topology evidence="1">Multi-pass membrane protein</topology>
    </subcellularLocation>
</comment>
<dbReference type="PANTHER" id="PTHR23501:SF102">
    <property type="entry name" value="DRUG TRANSPORTER, PUTATIVE (AFU_ORTHOLOGUE AFUA_3G08530)-RELATED"/>
    <property type="match status" value="1"/>
</dbReference>
<feature type="transmembrane region" description="Helical" evidence="7">
    <location>
        <begin position="152"/>
        <end position="173"/>
    </location>
</feature>
<dbReference type="AlphaFoldDB" id="A0AAD7CGY2"/>
<feature type="transmembrane region" description="Helical" evidence="7">
    <location>
        <begin position="179"/>
        <end position="200"/>
    </location>
</feature>
<feature type="transmembrane region" description="Helical" evidence="7">
    <location>
        <begin position="94"/>
        <end position="113"/>
    </location>
</feature>
<dbReference type="InterPro" id="IPR020846">
    <property type="entry name" value="MFS_dom"/>
</dbReference>
<dbReference type="Pfam" id="PF07690">
    <property type="entry name" value="MFS_1"/>
    <property type="match status" value="1"/>
</dbReference>
<accession>A0AAD7CGY2</accession>
<keyword evidence="6 7" id="KW-0472">Membrane</keyword>
<keyword evidence="2" id="KW-0813">Transport</keyword>
<comment type="caution">
    <text evidence="9">The sequence shown here is derived from an EMBL/GenBank/DDBJ whole genome shotgun (WGS) entry which is preliminary data.</text>
</comment>
<evidence type="ECO:0000256" key="6">
    <source>
        <dbReference type="ARBA" id="ARBA00023136"/>
    </source>
</evidence>
<dbReference type="Gene3D" id="1.20.1720.10">
    <property type="entry name" value="Multidrug resistance protein D"/>
    <property type="match status" value="1"/>
</dbReference>
<dbReference type="CDD" id="cd17502">
    <property type="entry name" value="MFS_Azr1_MDR_like"/>
    <property type="match status" value="1"/>
</dbReference>
<keyword evidence="3" id="KW-1003">Cell membrane</keyword>
<feature type="transmembrane region" description="Helical" evidence="7">
    <location>
        <begin position="26"/>
        <end position="51"/>
    </location>
</feature>
<evidence type="ECO:0000313" key="10">
    <source>
        <dbReference type="Proteomes" id="UP001221142"/>
    </source>
</evidence>
<keyword evidence="10" id="KW-1185">Reference proteome</keyword>
<evidence type="ECO:0000256" key="4">
    <source>
        <dbReference type="ARBA" id="ARBA00022692"/>
    </source>
</evidence>
<feature type="domain" description="Major facilitator superfamily (MFS) profile" evidence="8">
    <location>
        <begin position="29"/>
        <end position="514"/>
    </location>
</feature>
<name>A0AAD7CGY2_9AGAR</name>
<dbReference type="Proteomes" id="UP001221142">
    <property type="component" value="Unassembled WGS sequence"/>
</dbReference>
<dbReference type="InterPro" id="IPR036259">
    <property type="entry name" value="MFS_trans_sf"/>
</dbReference>
<feature type="transmembrane region" description="Helical" evidence="7">
    <location>
        <begin position="352"/>
        <end position="371"/>
    </location>
</feature>
<feature type="transmembrane region" description="Helical" evidence="7">
    <location>
        <begin position="324"/>
        <end position="345"/>
    </location>
</feature>
<feature type="transmembrane region" description="Helical" evidence="7">
    <location>
        <begin position="420"/>
        <end position="440"/>
    </location>
</feature>
<keyword evidence="4 7" id="KW-0812">Transmembrane</keyword>
<sequence>MADNEAQELQNRTREDEEHILPNNNLLLVFFGLMMTSFLVALDLNIVATALPSIVAELGEGQNYSWVANAYLISTAALCPAYGKLSDVFGRKRILYPSIMIFLIGSALCGAARTMNWLILSRALQGVGGGGILQLVQTVISDIVPLEVRGTYGSLVPAIWAVAGLIGPLLGGALSDHLSWRWCFWINLPTGGLAGLVLFFSLNLNPHQGKSFQEHVREFDFLGVFFLIGGVLSLMMGLSQSQDGWNKPATIGPLVSGVVALILAVLVEGRTTRSPIIPPRLFKTRTTAIILITELFHSFAYYCAMFYLPLYFQILRASATKSGLLVLPYSVLASVTAAGGAIITSKLGDYRLVTWSCYVCSAIGYGLMSMLNERSSSAAQILFLTIAGLGIGGGFVSPMIGLQAAMPQKEVSTSYATFMLFRYLGSTIGLSIGQTVWTGVVQGRLRKMPGLNLDISSAALANSARHIQSIEVLAFRDCQVLRAYTKGISDIWLLLTPILCLGLIWYLALFMKKYSLKRRIVRAED</sequence>
<evidence type="ECO:0000259" key="8">
    <source>
        <dbReference type="PROSITE" id="PS50850"/>
    </source>
</evidence>